<dbReference type="InterPro" id="IPR014445">
    <property type="entry name" value="Gln-dep_NAD_synthase"/>
</dbReference>
<keyword evidence="5" id="KW-0547">Nucleotide-binding</keyword>
<dbReference type="HAMAP" id="MF_02090">
    <property type="entry name" value="NadE_glutamine_dep"/>
    <property type="match status" value="1"/>
</dbReference>
<keyword evidence="7" id="KW-0520">NAD</keyword>
<organism evidence="11">
    <name type="scientific">Pseudo-nitzschia australis</name>
    <dbReference type="NCBI Taxonomy" id="44445"/>
    <lineage>
        <taxon>Eukaryota</taxon>
        <taxon>Sar</taxon>
        <taxon>Stramenopiles</taxon>
        <taxon>Ochrophyta</taxon>
        <taxon>Bacillariophyta</taxon>
        <taxon>Bacillariophyceae</taxon>
        <taxon>Bacillariophycidae</taxon>
        <taxon>Bacillariales</taxon>
        <taxon>Bacillariaceae</taxon>
        <taxon>Pseudo-nitzschia</taxon>
    </lineage>
</organism>
<dbReference type="PIRSF" id="PIRSF006630">
    <property type="entry name" value="NADS_GAT"/>
    <property type="match status" value="1"/>
</dbReference>
<dbReference type="CDD" id="cd07570">
    <property type="entry name" value="GAT_Gln-NAD-synth"/>
    <property type="match status" value="1"/>
</dbReference>
<evidence type="ECO:0000256" key="4">
    <source>
        <dbReference type="ARBA" id="ARBA00022598"/>
    </source>
</evidence>
<evidence type="ECO:0000256" key="8">
    <source>
        <dbReference type="ARBA" id="ARBA00030681"/>
    </source>
</evidence>
<proteinExistence type="inferred from homology"/>
<evidence type="ECO:0000256" key="9">
    <source>
        <dbReference type="SAM" id="MobiDB-lite"/>
    </source>
</evidence>
<dbReference type="Pfam" id="PF02540">
    <property type="entry name" value="NAD_synthase"/>
    <property type="match status" value="1"/>
</dbReference>
<dbReference type="Gene3D" id="3.60.110.10">
    <property type="entry name" value="Carbon-nitrogen hydrolase"/>
    <property type="match status" value="1"/>
</dbReference>
<dbReference type="Pfam" id="PF00795">
    <property type="entry name" value="CN_hydrolase"/>
    <property type="match status" value="1"/>
</dbReference>
<evidence type="ECO:0000256" key="2">
    <source>
        <dbReference type="ARBA" id="ARBA00007145"/>
    </source>
</evidence>
<comment type="pathway">
    <text evidence="1">Cofactor biosynthesis; NAD(+) biosynthesis; NAD(+) from deamido-NAD(+) (L-Gln route): step 1/1.</text>
</comment>
<dbReference type="SUPFAM" id="SSF56317">
    <property type="entry name" value="Carbon-nitrogen hydrolase"/>
    <property type="match status" value="1"/>
</dbReference>
<name>A0A7S4AGJ1_9STRA</name>
<dbReference type="FunFam" id="3.40.50.620:FF:000036">
    <property type="entry name" value="Glutamine-dependent NAD(+) synthetase"/>
    <property type="match status" value="1"/>
</dbReference>
<evidence type="ECO:0000256" key="3">
    <source>
        <dbReference type="ARBA" id="ARBA00012743"/>
    </source>
</evidence>
<dbReference type="GO" id="GO:0005524">
    <property type="term" value="F:ATP binding"/>
    <property type="evidence" value="ECO:0007669"/>
    <property type="project" value="UniProtKB-KW"/>
</dbReference>
<evidence type="ECO:0000256" key="1">
    <source>
        <dbReference type="ARBA" id="ARBA00005188"/>
    </source>
</evidence>
<dbReference type="InterPro" id="IPR036526">
    <property type="entry name" value="C-N_Hydrolase_sf"/>
</dbReference>
<evidence type="ECO:0000313" key="11">
    <source>
        <dbReference type="EMBL" id="CAE0714738.1"/>
    </source>
</evidence>
<dbReference type="AlphaFoldDB" id="A0A7S4AGJ1"/>
<evidence type="ECO:0000256" key="7">
    <source>
        <dbReference type="ARBA" id="ARBA00023027"/>
    </source>
</evidence>
<protein>
    <recommendedName>
        <fullName evidence="3">NAD(+) synthase (glutamine-hydrolyzing)</fullName>
        <ecNumber evidence="3">6.3.5.1</ecNumber>
    </recommendedName>
    <alternativeName>
        <fullName evidence="8">NAD(+) synthase [glutamine-hydrolyzing]</fullName>
    </alternativeName>
</protein>
<dbReference type="CDD" id="cd00553">
    <property type="entry name" value="NAD_synthase"/>
    <property type="match status" value="1"/>
</dbReference>
<dbReference type="GO" id="GO:0003952">
    <property type="term" value="F:NAD+ synthase (glutamine-hydrolyzing) activity"/>
    <property type="evidence" value="ECO:0007669"/>
    <property type="project" value="UniProtKB-EC"/>
</dbReference>
<feature type="region of interest" description="Disordered" evidence="9">
    <location>
        <begin position="663"/>
        <end position="685"/>
    </location>
</feature>
<dbReference type="EC" id="6.3.5.1" evidence="3"/>
<comment type="similarity">
    <text evidence="2">In the C-terminal section; belongs to the NAD synthetase family.</text>
</comment>
<dbReference type="SUPFAM" id="SSF52402">
    <property type="entry name" value="Adenine nucleotide alpha hydrolases-like"/>
    <property type="match status" value="1"/>
</dbReference>
<dbReference type="Gene3D" id="3.40.50.620">
    <property type="entry name" value="HUPs"/>
    <property type="match status" value="1"/>
</dbReference>
<dbReference type="EMBL" id="HBIX01009883">
    <property type="protein sequence ID" value="CAE0714738.1"/>
    <property type="molecule type" value="Transcribed_RNA"/>
</dbReference>
<evidence type="ECO:0000256" key="6">
    <source>
        <dbReference type="ARBA" id="ARBA00022840"/>
    </source>
</evidence>
<dbReference type="GO" id="GO:0004359">
    <property type="term" value="F:glutaminase activity"/>
    <property type="evidence" value="ECO:0007669"/>
    <property type="project" value="InterPro"/>
</dbReference>
<gene>
    <name evidence="11" type="ORF">PAUS00366_LOCUS7490</name>
</gene>
<dbReference type="InterPro" id="IPR003694">
    <property type="entry name" value="NAD_synthase"/>
</dbReference>
<keyword evidence="6" id="KW-0067">ATP-binding</keyword>
<reference evidence="11" key="1">
    <citation type="submission" date="2021-01" db="EMBL/GenBank/DDBJ databases">
        <authorList>
            <person name="Corre E."/>
            <person name="Pelletier E."/>
            <person name="Niang G."/>
            <person name="Scheremetjew M."/>
            <person name="Finn R."/>
            <person name="Kale V."/>
            <person name="Holt S."/>
            <person name="Cochrane G."/>
            <person name="Meng A."/>
            <person name="Brown T."/>
            <person name="Cohen L."/>
        </authorList>
    </citation>
    <scope>NUCLEOTIDE SEQUENCE</scope>
    <source>
        <strain evidence="11">10249 10 AB</strain>
    </source>
</reference>
<dbReference type="InterPro" id="IPR022310">
    <property type="entry name" value="NAD/GMP_synthase"/>
</dbReference>
<dbReference type="PANTHER" id="PTHR23090:SF9">
    <property type="entry name" value="GLUTAMINE-DEPENDENT NAD(+) SYNTHETASE"/>
    <property type="match status" value="1"/>
</dbReference>
<feature type="domain" description="CN hydrolase" evidence="10">
    <location>
        <begin position="19"/>
        <end position="313"/>
    </location>
</feature>
<dbReference type="GO" id="GO:0009435">
    <property type="term" value="P:NAD+ biosynthetic process"/>
    <property type="evidence" value="ECO:0007669"/>
    <property type="project" value="UniProtKB-UniPathway"/>
</dbReference>
<sequence length="830" mass="91476">MAFGDDTEHKSPRIGTSLLTVATCTLNQWALDFDGNLERVVESCNQAKAAGAKYRLGPELEICGYGCEDHFLEADTIDHSWQSLIQLLTQTDTTVGMICDFGMPLLGNDGCRYNCRIICFNRKILWVRPKTYLADDGNYRESRYFAAYQEDAAGTSTSTTALQQTCAMFHLPVWVRDELRANGIPAHPVAVPMGGSASFLRTDDGVAIGCETCEELWVPDPSHVELALKGVEIIGNGSGSHHELRKLDKRLELMVAATARCGGIYLYANQRGCDGGRVYYDGGATIVCNGRVLARSPQFCLRDVVVVTATVDLQEVRSFRAGRPSVAAQIQHQKQQQRHGGSCGGVVEVPNCRVLNCNSILNTKTTKPIKQLTSSMPEEECCLGPACWLWDYLRRSGASGYLLPLSGGADSSAVATIVMAMCHLVYDEAKASTNTSANPNSSSNDQVLRDLRRICGKENDKVWKPSSPQEIASHVLHTVFMGTVNSSQNTTNRAKRLGKAIGSYHLTVPIDLMVDAVTKVFCLATGQTPQFLVMGGTMAEDLALQNIQARLRMVTAYLFAQLLPWTRKLAGDTVGKGFLLVLGSANVDEGLRGYMTKYDCSSADLNPIGAISKGDLKRMLLWASKAYGSRSGPVLEEIAGAPPTAELRPNIAAIAAAASDNNDEKAKDNVAAKKANDEDAEHSQLDEEEMGMTYDELGWFGRLRKLGRCGPVSMYRKLVFEWTTMESSSSTTSSRSINSTSSTSSSLTPREVATKVKRFFFYYSINRHKMCTLTPSYHAEGYSPDDNRFDLRPFLYNYKWPRQFHTIDKLVEEYEGQQEVRLLENKFLSR</sequence>
<dbReference type="GO" id="GO:0005737">
    <property type="term" value="C:cytoplasm"/>
    <property type="evidence" value="ECO:0007669"/>
    <property type="project" value="InterPro"/>
</dbReference>
<dbReference type="InterPro" id="IPR014729">
    <property type="entry name" value="Rossmann-like_a/b/a_fold"/>
</dbReference>
<evidence type="ECO:0000259" key="10">
    <source>
        <dbReference type="PROSITE" id="PS50263"/>
    </source>
</evidence>
<dbReference type="PANTHER" id="PTHR23090">
    <property type="entry name" value="NH 3 /GLUTAMINE-DEPENDENT NAD + SYNTHETASE"/>
    <property type="match status" value="1"/>
</dbReference>
<dbReference type="UniPathway" id="UPA00253">
    <property type="reaction ID" value="UER00334"/>
</dbReference>
<dbReference type="PROSITE" id="PS50263">
    <property type="entry name" value="CN_HYDROLASE"/>
    <property type="match status" value="1"/>
</dbReference>
<feature type="region of interest" description="Disordered" evidence="9">
    <location>
        <begin position="729"/>
        <end position="748"/>
    </location>
</feature>
<dbReference type="InterPro" id="IPR003010">
    <property type="entry name" value="C-N_Hydrolase"/>
</dbReference>
<keyword evidence="4" id="KW-0436">Ligase</keyword>
<evidence type="ECO:0000256" key="5">
    <source>
        <dbReference type="ARBA" id="ARBA00022741"/>
    </source>
</evidence>
<accession>A0A7S4AGJ1</accession>